<dbReference type="InterPro" id="IPR003010">
    <property type="entry name" value="C-N_Hydrolase"/>
</dbReference>
<evidence type="ECO:0000256" key="1">
    <source>
        <dbReference type="ARBA" id="ARBA00022801"/>
    </source>
</evidence>
<feature type="transmembrane region" description="Helical" evidence="3">
    <location>
        <begin position="291"/>
        <end position="316"/>
    </location>
</feature>
<dbReference type="PANTHER" id="PTHR43674">
    <property type="entry name" value="NITRILASE C965.09-RELATED"/>
    <property type="match status" value="1"/>
</dbReference>
<dbReference type="AlphaFoldDB" id="A0AA35W3Z0"/>
<protein>
    <submittedName>
        <fullName evidence="5">Nitrilase</fullName>
    </submittedName>
</protein>
<evidence type="ECO:0000313" key="6">
    <source>
        <dbReference type="Proteomes" id="UP001174909"/>
    </source>
</evidence>
<feature type="compositionally biased region" description="Basic residues" evidence="2">
    <location>
        <begin position="214"/>
        <end position="233"/>
    </location>
</feature>
<dbReference type="GO" id="GO:0016811">
    <property type="term" value="F:hydrolase activity, acting on carbon-nitrogen (but not peptide) bonds, in linear amides"/>
    <property type="evidence" value="ECO:0007669"/>
    <property type="project" value="TreeGrafter"/>
</dbReference>
<evidence type="ECO:0000259" key="4">
    <source>
        <dbReference type="PROSITE" id="PS50263"/>
    </source>
</evidence>
<dbReference type="SUPFAM" id="SSF56317">
    <property type="entry name" value="Carbon-nitrogen hydrolase"/>
    <property type="match status" value="1"/>
</dbReference>
<reference evidence="5" key="1">
    <citation type="submission" date="2023-03" db="EMBL/GenBank/DDBJ databases">
        <authorList>
            <person name="Steffen K."/>
            <person name="Cardenas P."/>
        </authorList>
    </citation>
    <scope>NUCLEOTIDE SEQUENCE</scope>
</reference>
<feature type="region of interest" description="Disordered" evidence="2">
    <location>
        <begin position="213"/>
        <end position="269"/>
    </location>
</feature>
<proteinExistence type="predicted"/>
<keyword evidence="3" id="KW-0812">Transmembrane</keyword>
<dbReference type="PROSITE" id="PS50263">
    <property type="entry name" value="CN_HYDROLASE"/>
    <property type="match status" value="1"/>
</dbReference>
<dbReference type="InterPro" id="IPR050345">
    <property type="entry name" value="Aliph_Amidase/BUP"/>
</dbReference>
<organism evidence="5 6">
    <name type="scientific">Geodia barretti</name>
    <name type="common">Barrett's horny sponge</name>
    <dbReference type="NCBI Taxonomy" id="519541"/>
    <lineage>
        <taxon>Eukaryota</taxon>
        <taxon>Metazoa</taxon>
        <taxon>Porifera</taxon>
        <taxon>Demospongiae</taxon>
        <taxon>Heteroscleromorpha</taxon>
        <taxon>Tetractinellida</taxon>
        <taxon>Astrophorina</taxon>
        <taxon>Geodiidae</taxon>
        <taxon>Geodia</taxon>
    </lineage>
</organism>
<evidence type="ECO:0000256" key="3">
    <source>
        <dbReference type="SAM" id="Phobius"/>
    </source>
</evidence>
<evidence type="ECO:0000313" key="5">
    <source>
        <dbReference type="EMBL" id="CAI7991781.1"/>
    </source>
</evidence>
<dbReference type="Gene3D" id="3.60.110.10">
    <property type="entry name" value="Carbon-nitrogen hydrolase"/>
    <property type="match status" value="1"/>
</dbReference>
<dbReference type="InterPro" id="IPR036526">
    <property type="entry name" value="C-N_Hydrolase_sf"/>
</dbReference>
<dbReference type="PANTHER" id="PTHR43674:SF2">
    <property type="entry name" value="BETA-UREIDOPROPIONASE"/>
    <property type="match status" value="1"/>
</dbReference>
<keyword evidence="3" id="KW-1133">Transmembrane helix</keyword>
<dbReference type="Pfam" id="PF00795">
    <property type="entry name" value="CN_hydrolase"/>
    <property type="match status" value="1"/>
</dbReference>
<dbReference type="CDD" id="cd07197">
    <property type="entry name" value="nitrilase"/>
    <property type="match status" value="1"/>
</dbReference>
<gene>
    <name evidence="5" type="ORF">GBAR_LOCUS824</name>
</gene>
<sequence>MKLCLIQMNSTPDHAENVARAATHIDRAVAAELPDLVVVPEFFNHPYVFQYRDYRHIDEAESADGIAISAMRAKAREHGIHIVATIFEAESAGICYDSAIVIDPSGEILGRYRKAHPAAVRSLEKIYFRYGSHFPVFRIGDWRVGINICYDTFFPESARCTAVNGAELIVVPFACPPIACWRETMRTRAFENGVYFAPCNKVGAGRGVDLRRAQHDRRPRFRGAGRSGRRRRRDDHGDPRPCPCLRGPPRLANVSRPPPRPLHVHHDADGRHPADRLIAVAWGMETARRTLAAAGLVCILALVGAALPVAAALAALEEGAAGPAARTIPVAPVDPDSTAGRIVLPVADWLEERFGSGSETIRLTLDAPLWAEEREGTVTLHLPGARLVEPSAPHIHEIAYDFEAALPAMIDKGRERLAIGGGAVSGTWRSDLEITTNLEANAANLRLFEGTGSDAVETMSLGALAVADELVEGADGLWDGRSMLSLSDLEGEGVTLGRVEIAGSFEDFDRDLILQTRGDVGSFTGGMGGPTALADVLTPLIGGRWGRSEFSVVLQDLTATDDGTGLTDGGELSLGRLEWRVDLDGRTDLAGLATRIAIKPASPKRGSIADTVLAHLDAADSAFELRDIHVAAPSYELRADGRFQVEPASLFGIIGRLDARIRGLSSLMALAAGEGEEDAVALLIVLQGLGRPVFEEGADEPFYAYEIDLRRDGGVTVNGIPFDMLLPSGLSPQ</sequence>
<accession>A0AA35W3Z0</accession>
<dbReference type="Proteomes" id="UP001174909">
    <property type="component" value="Unassembled WGS sequence"/>
</dbReference>
<comment type="caution">
    <text evidence="5">The sequence shown here is derived from an EMBL/GenBank/DDBJ whole genome shotgun (WGS) entry which is preliminary data.</text>
</comment>
<evidence type="ECO:0000256" key="2">
    <source>
        <dbReference type="SAM" id="MobiDB-lite"/>
    </source>
</evidence>
<dbReference type="EMBL" id="CASHTH010000127">
    <property type="protein sequence ID" value="CAI7991781.1"/>
    <property type="molecule type" value="Genomic_DNA"/>
</dbReference>
<name>A0AA35W3Z0_GEOBA</name>
<keyword evidence="3" id="KW-0472">Membrane</keyword>
<keyword evidence="6" id="KW-1185">Reference proteome</keyword>
<keyword evidence="1" id="KW-0378">Hydrolase</keyword>
<feature type="domain" description="CN hydrolase" evidence="4">
    <location>
        <begin position="1"/>
        <end position="232"/>
    </location>
</feature>